<dbReference type="EMBL" id="MLAI01000007">
    <property type="protein sequence ID" value="OOF87805.1"/>
    <property type="molecule type" value="Genomic_DNA"/>
</dbReference>
<comment type="caution">
    <text evidence="1">The sequence shown here is derived from an EMBL/GenBank/DDBJ whole genome shotgun (WGS) entry which is preliminary data.</text>
</comment>
<evidence type="ECO:0000313" key="1">
    <source>
        <dbReference type="EMBL" id="OOF87805.1"/>
    </source>
</evidence>
<protein>
    <recommendedName>
        <fullName evidence="3">AlpA family phage regulatory protein</fullName>
    </recommendedName>
</protein>
<sequence>MNPIENKETFKPIWGSTNDVMTRICCKRTKLYGLMRDDPTFPKPIRLSQNHIRWNLAEIDQWIADKEAARV</sequence>
<dbReference type="InterPro" id="IPR010260">
    <property type="entry name" value="AlpA"/>
</dbReference>
<gene>
    <name evidence="1" type="ORF">BKG88_00985</name>
</gene>
<name>A0A1V3LEF5_9PAST</name>
<accession>A0A1V3LEF5</accession>
<dbReference type="Gene3D" id="1.10.238.160">
    <property type="match status" value="1"/>
</dbReference>
<proteinExistence type="predicted"/>
<dbReference type="Proteomes" id="UP000189353">
    <property type="component" value="Unassembled WGS sequence"/>
</dbReference>
<dbReference type="OrthoDB" id="8455288at2"/>
<reference evidence="1 2" key="1">
    <citation type="submission" date="2016-10" db="EMBL/GenBank/DDBJ databases">
        <title>Rodentibacter gen. nov. and new species.</title>
        <authorList>
            <person name="Christensen H."/>
        </authorList>
    </citation>
    <scope>NUCLEOTIDE SEQUENCE [LARGE SCALE GENOMIC DNA]</scope>
    <source>
        <strain evidence="1 2">Ppn158</strain>
    </source>
</reference>
<organism evidence="1 2">
    <name type="scientific">Rodentibacter ratti</name>
    <dbReference type="NCBI Taxonomy" id="1906745"/>
    <lineage>
        <taxon>Bacteria</taxon>
        <taxon>Pseudomonadati</taxon>
        <taxon>Pseudomonadota</taxon>
        <taxon>Gammaproteobacteria</taxon>
        <taxon>Pasteurellales</taxon>
        <taxon>Pasteurellaceae</taxon>
        <taxon>Rodentibacter</taxon>
    </lineage>
</organism>
<dbReference type="RefSeq" id="WP_077435736.1">
    <property type="nucleotide sequence ID" value="NZ_MLAI01000007.1"/>
</dbReference>
<dbReference type="Pfam" id="PF05930">
    <property type="entry name" value="Phage_AlpA"/>
    <property type="match status" value="1"/>
</dbReference>
<evidence type="ECO:0008006" key="3">
    <source>
        <dbReference type="Google" id="ProtNLM"/>
    </source>
</evidence>
<evidence type="ECO:0000313" key="2">
    <source>
        <dbReference type="Proteomes" id="UP000189353"/>
    </source>
</evidence>
<dbReference type="AlphaFoldDB" id="A0A1V3LEF5"/>